<evidence type="ECO:0000313" key="1">
    <source>
        <dbReference type="EMBL" id="AFC26845.1"/>
    </source>
</evidence>
<name>H6L8N9_SAPGL</name>
<gene>
    <name evidence="1" type="ordered locus">SGRA_4130</name>
</gene>
<evidence type="ECO:0008006" key="3">
    <source>
        <dbReference type="Google" id="ProtNLM"/>
    </source>
</evidence>
<sequence length="235" mass="27527">MKQINKRPSAEVIEGYKELRRKTASPDFEDLKKEVGAVLKDSLLAEQGYLCCYCMNSIEERVYEDGSTDLKMKIEHFESQDGYPDKVTDYNNLFAACKGGEDLDGKDRFCDSAKGNTELKYIPNPASIRKKDEERRFNIRYNYRGAISSKDPNIDKELKETLKLNAQTLVRLRKQAWDVLSRKIDRYDQRNKSWETAEDYARDLLAKLEQPKNGRYTAFQGMLIFFLKKRFKELR</sequence>
<evidence type="ECO:0000313" key="2">
    <source>
        <dbReference type="Proteomes" id="UP000007519"/>
    </source>
</evidence>
<dbReference type="STRING" id="984262.SGRA_4130"/>
<dbReference type="Proteomes" id="UP000007519">
    <property type="component" value="Chromosome"/>
</dbReference>
<dbReference type="RefSeq" id="WP_015694423.1">
    <property type="nucleotide sequence ID" value="NC_016940.1"/>
</dbReference>
<dbReference type="AlphaFoldDB" id="H6L8N9"/>
<proteinExistence type="predicted"/>
<dbReference type="KEGG" id="sgn:SGRA_4130"/>
<dbReference type="eggNOG" id="COG1403">
    <property type="taxonomic scope" value="Bacteria"/>
</dbReference>
<accession>H6L8N9</accession>
<keyword evidence="2" id="KW-1185">Reference proteome</keyword>
<dbReference type="OrthoDB" id="1340280at2"/>
<protein>
    <recommendedName>
        <fullName evidence="3">TIGR02646 family protein</fullName>
    </recommendedName>
</protein>
<dbReference type="EMBL" id="CP002831">
    <property type="protein sequence ID" value="AFC26845.1"/>
    <property type="molecule type" value="Genomic_DNA"/>
</dbReference>
<organism evidence="1 2">
    <name type="scientific">Saprospira grandis (strain Lewin)</name>
    <dbReference type="NCBI Taxonomy" id="984262"/>
    <lineage>
        <taxon>Bacteria</taxon>
        <taxon>Pseudomonadati</taxon>
        <taxon>Bacteroidota</taxon>
        <taxon>Saprospiria</taxon>
        <taxon>Saprospirales</taxon>
        <taxon>Saprospiraceae</taxon>
        <taxon>Saprospira</taxon>
    </lineage>
</organism>
<dbReference type="HOGENOM" id="CLU_092819_1_0_10"/>
<reference evidence="1 2" key="1">
    <citation type="journal article" date="2012" name="Stand. Genomic Sci.">
        <title>Complete genome sequencing and analysis of Saprospira grandis str. Lewin, a predatory marine bacterium.</title>
        <authorList>
            <person name="Saw J.H."/>
            <person name="Yuryev A."/>
            <person name="Kanbe M."/>
            <person name="Hou S."/>
            <person name="Young A.G."/>
            <person name="Aizawa S."/>
            <person name="Alam M."/>
        </authorList>
    </citation>
    <scope>NUCLEOTIDE SEQUENCE [LARGE SCALE GENOMIC DNA]</scope>
    <source>
        <strain evidence="1 2">Lewin</strain>
    </source>
</reference>